<keyword evidence="3" id="KW-0716">Sensory transduction</keyword>
<reference evidence="11" key="2">
    <citation type="submission" date="2014-07" db="EMBL/GenBank/DDBJ databases">
        <authorList>
            <person name="Choo Y.-M."/>
            <person name="Leal W.S."/>
        </authorList>
    </citation>
    <scope>NUCLEOTIDE SEQUENCE</scope>
</reference>
<accession>A0A0A0QKR4</accession>
<evidence type="ECO:0000256" key="3">
    <source>
        <dbReference type="ARBA" id="ARBA00022606"/>
    </source>
</evidence>
<keyword evidence="5" id="KW-0552">Olfaction</keyword>
<dbReference type="GO" id="GO:0007165">
    <property type="term" value="P:signal transduction"/>
    <property type="evidence" value="ECO:0007669"/>
    <property type="project" value="UniProtKB-KW"/>
</dbReference>
<keyword evidence="2" id="KW-1003">Cell membrane</keyword>
<evidence type="ECO:0000256" key="6">
    <source>
        <dbReference type="ARBA" id="ARBA00022989"/>
    </source>
</evidence>
<evidence type="ECO:0000256" key="4">
    <source>
        <dbReference type="ARBA" id="ARBA00022692"/>
    </source>
</evidence>
<evidence type="ECO:0000256" key="10">
    <source>
        <dbReference type="SAM" id="Phobius"/>
    </source>
</evidence>
<dbReference type="VEuPathDB" id="VectorBase:CPIJ005401"/>
<dbReference type="GO" id="GO:0005886">
    <property type="term" value="C:plasma membrane"/>
    <property type="evidence" value="ECO:0007669"/>
    <property type="project" value="UniProtKB-SubCell"/>
</dbReference>
<dbReference type="PANTHER" id="PTHR21137:SF35">
    <property type="entry name" value="ODORANT RECEPTOR 19A-RELATED"/>
    <property type="match status" value="1"/>
</dbReference>
<feature type="transmembrane region" description="Helical" evidence="10">
    <location>
        <begin position="306"/>
        <end position="326"/>
    </location>
</feature>
<feature type="transmembrane region" description="Helical" evidence="10">
    <location>
        <begin position="52"/>
        <end position="73"/>
    </location>
</feature>
<dbReference type="EMBL" id="KM229536">
    <property type="protein sequence ID" value="AIO10898.1"/>
    <property type="molecule type" value="mRNA"/>
</dbReference>
<dbReference type="VEuPathDB" id="VectorBase:CQUJHB005652"/>
<feature type="transmembrane region" description="Helical" evidence="10">
    <location>
        <begin position="277"/>
        <end position="300"/>
    </location>
</feature>
<sequence length="333" mass="38922">MTLLKKLNSYKIFRHSHTEPNELYDSLIVVPNRIAKIIGLNVFSENYKVLTWNWFSLIMMISVYFYCTAITAYEVRFDTGDLIYCLVEGGIGIQGLAKIYTYLVYRKELVWIHQYTKQLYHEACNDQTKSMLMDNIFLLKVAIIVMLMCYAFTSISLITAPMLFSIMTGEKILPFGFYIPNMDRTEWFGYLINYAVHLYDTIYVSAEDMAADTIYMITMLSAFTQIDLLMMSLKETSRMLDKDEKDDENLQAHLALVIKRHEEHLKYLRTVETVYRFYFFITFVSLASVLIMALFAVVTLSWYQGYIFVGFISYELFFGCFLGTLLDIKVLSL</sequence>
<keyword evidence="4 10" id="KW-0812">Transmembrane</keyword>
<evidence type="ECO:0000256" key="9">
    <source>
        <dbReference type="ARBA" id="ARBA00023224"/>
    </source>
</evidence>
<keyword evidence="9" id="KW-0807">Transducer</keyword>
<dbReference type="Pfam" id="PF02949">
    <property type="entry name" value="7tm_6"/>
    <property type="match status" value="1"/>
</dbReference>
<evidence type="ECO:0000256" key="5">
    <source>
        <dbReference type="ARBA" id="ARBA00022725"/>
    </source>
</evidence>
<dbReference type="PANTHER" id="PTHR21137">
    <property type="entry name" value="ODORANT RECEPTOR"/>
    <property type="match status" value="1"/>
</dbReference>
<keyword evidence="6 10" id="KW-1133">Transmembrane helix</keyword>
<evidence type="ECO:0000313" key="11">
    <source>
        <dbReference type="EMBL" id="AIO10898.1"/>
    </source>
</evidence>
<dbReference type="GO" id="GO:0005549">
    <property type="term" value="F:odorant binding"/>
    <property type="evidence" value="ECO:0007669"/>
    <property type="project" value="InterPro"/>
</dbReference>
<dbReference type="InterPro" id="IPR004117">
    <property type="entry name" value="7tm6_olfct_rcpt"/>
</dbReference>
<keyword evidence="8 11" id="KW-0675">Receptor</keyword>
<dbReference type="OrthoDB" id="6765072at2759"/>
<organism evidence="11">
    <name type="scientific">Culex quinquefasciatus</name>
    <name type="common">Southern house mosquito</name>
    <name type="synonym">Culex pungens</name>
    <dbReference type="NCBI Taxonomy" id="7176"/>
    <lineage>
        <taxon>Eukaryota</taxon>
        <taxon>Metazoa</taxon>
        <taxon>Ecdysozoa</taxon>
        <taxon>Arthropoda</taxon>
        <taxon>Hexapoda</taxon>
        <taxon>Insecta</taxon>
        <taxon>Pterygota</taxon>
        <taxon>Neoptera</taxon>
        <taxon>Endopterygota</taxon>
        <taxon>Diptera</taxon>
        <taxon>Nematocera</taxon>
        <taxon>Culicoidea</taxon>
        <taxon>Culicidae</taxon>
        <taxon>Culicinae</taxon>
        <taxon>Culicini</taxon>
        <taxon>Culex</taxon>
        <taxon>Culex</taxon>
    </lineage>
</organism>
<name>A0A0A0QKR4_CULQU</name>
<protein>
    <submittedName>
        <fullName evidence="11">Odorant receptor 55</fullName>
    </submittedName>
</protein>
<evidence type="ECO:0000256" key="2">
    <source>
        <dbReference type="ARBA" id="ARBA00022475"/>
    </source>
</evidence>
<keyword evidence="7 10" id="KW-0472">Membrane</keyword>
<reference evidence="11" key="1">
    <citation type="journal article" date="2014" name="Proc. Natl. Acad. Sci. U.S.A.">
        <title>Mosquito odorant receptor for DEET and methyl jasmonate.</title>
        <authorList>
            <person name="Xu P."/>
            <person name="Choo Y.M."/>
            <person name="De La Rosa A."/>
            <person name="Leal W.S."/>
        </authorList>
    </citation>
    <scope>NUCLEOTIDE SEQUENCE</scope>
</reference>
<feature type="transmembrane region" description="Helical" evidence="10">
    <location>
        <begin position="137"/>
        <end position="164"/>
    </location>
</feature>
<feature type="transmembrane region" description="Helical" evidence="10">
    <location>
        <begin position="213"/>
        <end position="233"/>
    </location>
</feature>
<comment type="subcellular location">
    <subcellularLocation>
        <location evidence="1">Cell membrane</location>
        <topology evidence="1">Multi-pass membrane protein</topology>
    </subcellularLocation>
</comment>
<evidence type="ECO:0000256" key="7">
    <source>
        <dbReference type="ARBA" id="ARBA00023136"/>
    </source>
</evidence>
<evidence type="ECO:0000256" key="8">
    <source>
        <dbReference type="ARBA" id="ARBA00023170"/>
    </source>
</evidence>
<dbReference type="AlphaFoldDB" id="A0A0A0QKR4"/>
<dbReference type="GO" id="GO:0004984">
    <property type="term" value="F:olfactory receptor activity"/>
    <property type="evidence" value="ECO:0007669"/>
    <property type="project" value="InterPro"/>
</dbReference>
<proteinExistence type="evidence at transcript level"/>
<evidence type="ECO:0000256" key="1">
    <source>
        <dbReference type="ARBA" id="ARBA00004651"/>
    </source>
</evidence>